<evidence type="ECO:0000313" key="3">
    <source>
        <dbReference type="Proteomes" id="UP001151760"/>
    </source>
</evidence>
<dbReference type="Proteomes" id="UP001151760">
    <property type="component" value="Unassembled WGS sequence"/>
</dbReference>
<feature type="region of interest" description="Disordered" evidence="1">
    <location>
        <begin position="43"/>
        <end position="70"/>
    </location>
</feature>
<reference evidence="2" key="2">
    <citation type="submission" date="2022-01" db="EMBL/GenBank/DDBJ databases">
        <authorList>
            <person name="Yamashiro T."/>
            <person name="Shiraishi A."/>
            <person name="Satake H."/>
            <person name="Nakayama K."/>
        </authorList>
    </citation>
    <scope>NUCLEOTIDE SEQUENCE</scope>
</reference>
<sequence length="341" mass="38369">MQISAFMSNSKCPELARRFADQVPQTLTEMMRRVDDFVKSEEAFNSTELPKGSSRKKATGHHTGDSDQHVQHKLGVRPRATFTTITTGEITTNHTGEGKQPGNSSTNGKIINMVYEAGQTQKRKFQKGCGENWMNAPITFPPISSDDISDETLIIKAEVEGYLVRRVFVDQGAVVQVMFEHCFRNLCPTIQACLTQAHTELVGFSREQLLPMGKIELEVMFGSERLRMRELRAISSTTHAMMKFPTPRGVATLVPRRAAIFECRQLEKNYHQDAILFGLSSPTDKFVKRQQRRVRLATIGYGRHPKTNKLAFPKRESKYHPSATEAKGPRPGKERGDNEGS</sequence>
<accession>A0ABQ4ZMF7</accession>
<reference evidence="2" key="1">
    <citation type="journal article" date="2022" name="Int. J. Mol. Sci.">
        <title>Draft Genome of Tanacetum Coccineum: Genomic Comparison of Closely Related Tanacetum-Family Plants.</title>
        <authorList>
            <person name="Yamashiro T."/>
            <person name="Shiraishi A."/>
            <person name="Nakayama K."/>
            <person name="Satake H."/>
        </authorList>
    </citation>
    <scope>NUCLEOTIDE SEQUENCE</scope>
</reference>
<comment type="caution">
    <text evidence="2">The sequence shown here is derived from an EMBL/GenBank/DDBJ whole genome shotgun (WGS) entry which is preliminary data.</text>
</comment>
<proteinExistence type="predicted"/>
<feature type="compositionally biased region" description="Basic and acidic residues" evidence="1">
    <location>
        <begin position="327"/>
        <end position="341"/>
    </location>
</feature>
<gene>
    <name evidence="2" type="ORF">Tco_0773262</name>
</gene>
<evidence type="ECO:0008006" key="4">
    <source>
        <dbReference type="Google" id="ProtNLM"/>
    </source>
</evidence>
<keyword evidence="3" id="KW-1185">Reference proteome</keyword>
<dbReference type="EMBL" id="BQNB010011442">
    <property type="protein sequence ID" value="GJS90626.1"/>
    <property type="molecule type" value="Genomic_DNA"/>
</dbReference>
<name>A0ABQ4ZMF7_9ASTR</name>
<feature type="region of interest" description="Disordered" evidence="1">
    <location>
        <begin position="304"/>
        <end position="341"/>
    </location>
</feature>
<protein>
    <recommendedName>
        <fullName evidence="4">Reverse transcriptase domain-containing protein</fullName>
    </recommendedName>
</protein>
<organism evidence="2 3">
    <name type="scientific">Tanacetum coccineum</name>
    <dbReference type="NCBI Taxonomy" id="301880"/>
    <lineage>
        <taxon>Eukaryota</taxon>
        <taxon>Viridiplantae</taxon>
        <taxon>Streptophyta</taxon>
        <taxon>Embryophyta</taxon>
        <taxon>Tracheophyta</taxon>
        <taxon>Spermatophyta</taxon>
        <taxon>Magnoliopsida</taxon>
        <taxon>eudicotyledons</taxon>
        <taxon>Gunneridae</taxon>
        <taxon>Pentapetalae</taxon>
        <taxon>asterids</taxon>
        <taxon>campanulids</taxon>
        <taxon>Asterales</taxon>
        <taxon>Asteraceae</taxon>
        <taxon>Asteroideae</taxon>
        <taxon>Anthemideae</taxon>
        <taxon>Anthemidinae</taxon>
        <taxon>Tanacetum</taxon>
    </lineage>
</organism>
<evidence type="ECO:0000256" key="1">
    <source>
        <dbReference type="SAM" id="MobiDB-lite"/>
    </source>
</evidence>
<evidence type="ECO:0000313" key="2">
    <source>
        <dbReference type="EMBL" id="GJS90626.1"/>
    </source>
</evidence>